<sequence>MGAPSFDREYFSKFWILAYLPHMFAILGPVSSPTLDKTSVTRRAQIPGLTEGRIISCDAQGMIQLPAGGR</sequence>
<evidence type="ECO:0000313" key="2">
    <source>
        <dbReference type="EMBL" id="CAB92587.1"/>
    </source>
</evidence>
<accession>Q9KYA8</accession>
<reference evidence="2 3" key="2">
    <citation type="journal article" date="2002" name="Nature">
        <title>Complete genome sequence of the model actinomycete Streptomyces coelicolor A3(2).</title>
        <authorList>
            <person name="Bentley S.D."/>
            <person name="Chater K.F."/>
            <person name="Cerdeno-Tarraga A.M."/>
            <person name="Challis G.L."/>
            <person name="Thomson N.R."/>
            <person name="James K.D."/>
            <person name="Harris D.E."/>
            <person name="Quail M.A."/>
            <person name="Kieser H."/>
            <person name="Harper D."/>
            <person name="Bateman A."/>
            <person name="Brown S."/>
            <person name="Chandra G."/>
            <person name="Chen C.W."/>
            <person name="Collins M."/>
            <person name="Cronin A."/>
            <person name="Fraser A."/>
            <person name="Goble A."/>
            <person name="Hidalgo J."/>
            <person name="Hornsby T."/>
            <person name="Howarth S."/>
            <person name="Huang C.H."/>
            <person name="Kieser T."/>
            <person name="Larke L."/>
            <person name="Murphy L."/>
            <person name="Oliver K."/>
            <person name="O'Neil S."/>
            <person name="Rabbinowitsch E."/>
            <person name="Rajandream M.A."/>
            <person name="Rutherford K."/>
            <person name="Rutter S."/>
            <person name="Seeger K."/>
            <person name="Saunders D."/>
            <person name="Sharp S."/>
            <person name="Squares R."/>
            <person name="Squares S."/>
            <person name="Taylor K."/>
            <person name="Warren T."/>
            <person name="Wietzorrek A."/>
            <person name="Woodward J."/>
            <person name="Barrell B.G."/>
            <person name="Parkhill J."/>
            <person name="Hopwood D.A."/>
        </authorList>
    </citation>
    <scope>NUCLEOTIDE SEQUENCE [LARGE SCALE GENOMIC DNA]</scope>
    <source>
        <strain evidence="3">ATCC BAA-471 / A3(2) / M145</strain>
    </source>
</reference>
<dbReference type="KEGG" id="sco:SCO6925"/>
<keyword evidence="1" id="KW-0472">Membrane</keyword>
<evidence type="ECO:0000313" key="3">
    <source>
        <dbReference type="Proteomes" id="UP000001973"/>
    </source>
</evidence>
<dbReference type="EMBL" id="AL939129">
    <property type="protein sequence ID" value="CAB92587.1"/>
    <property type="molecule type" value="Genomic_DNA"/>
</dbReference>
<gene>
    <name evidence="2" type="ordered locus">SCO6925</name>
    <name evidence="2" type="ORF">SC1B2.31c</name>
</gene>
<dbReference type="AlphaFoldDB" id="Q9KYA8"/>
<dbReference type="Proteomes" id="UP000001973">
    <property type="component" value="Chromosome"/>
</dbReference>
<dbReference type="HOGENOM" id="CLU_2755990_0_0_11"/>
<keyword evidence="1" id="KW-1133">Transmembrane helix</keyword>
<feature type="transmembrane region" description="Helical" evidence="1">
    <location>
        <begin position="14"/>
        <end position="35"/>
    </location>
</feature>
<dbReference type="EMBL" id="AL645882">
    <property type="protein sequence ID" value="CAB92587.1"/>
    <property type="molecule type" value="Genomic_DNA"/>
</dbReference>
<reference evidence="2 3" key="1">
    <citation type="journal article" date="1996" name="Mol. Microbiol.">
        <title>A set of ordered cosmids and a detailed genetic and physical map for the 8 Mb Streptomyces coelicolor A3(2) chromosome.</title>
        <authorList>
            <person name="Redenbach M."/>
            <person name="Kieser H.M."/>
            <person name="Denapaite D."/>
            <person name="Eichner A."/>
            <person name="Cullum J."/>
            <person name="Kinashi H."/>
            <person name="Hopwood D.A."/>
        </authorList>
    </citation>
    <scope>NUCLEOTIDE SEQUENCE [LARGE SCALE GENOMIC DNA]</scope>
    <source>
        <strain evidence="3">ATCC BAA-471 / A3(2) / M145</strain>
    </source>
</reference>
<protein>
    <submittedName>
        <fullName evidence="2">Uncharacterized protein</fullName>
    </submittedName>
</protein>
<evidence type="ECO:0000256" key="1">
    <source>
        <dbReference type="SAM" id="Phobius"/>
    </source>
</evidence>
<keyword evidence="1" id="KW-0812">Transmembrane</keyword>
<keyword evidence="3" id="KW-1185">Reference proteome</keyword>
<dbReference type="PaxDb" id="100226-SCO6925"/>
<name>Q9KYA8_STRCO</name>
<dbReference type="InParanoid" id="Q9KYA8"/>
<organism evidence="2 3">
    <name type="scientific">Streptomyces coelicolor (strain ATCC BAA-471 / A3(2) / M145)</name>
    <dbReference type="NCBI Taxonomy" id="100226"/>
    <lineage>
        <taxon>Bacteria</taxon>
        <taxon>Bacillati</taxon>
        <taxon>Actinomycetota</taxon>
        <taxon>Actinomycetes</taxon>
        <taxon>Kitasatosporales</taxon>
        <taxon>Streptomycetaceae</taxon>
        <taxon>Streptomyces</taxon>
        <taxon>Streptomyces albidoflavus group</taxon>
    </lineage>
</organism>
<dbReference type="STRING" id="100226.gene:17764583"/>
<proteinExistence type="predicted"/>